<evidence type="ECO:0000313" key="8">
    <source>
        <dbReference type="Proteomes" id="UP001597479"/>
    </source>
</evidence>
<dbReference type="EMBL" id="JBHUOG010000001">
    <property type="protein sequence ID" value="MFD2794182.1"/>
    <property type="molecule type" value="Genomic_DNA"/>
</dbReference>
<dbReference type="SUPFAM" id="SSF51905">
    <property type="entry name" value="FAD/NAD(P)-binding domain"/>
    <property type="match status" value="1"/>
</dbReference>
<evidence type="ECO:0000256" key="4">
    <source>
        <dbReference type="ARBA" id="ARBA00023033"/>
    </source>
</evidence>
<dbReference type="PANTHER" id="PTHR47178">
    <property type="entry name" value="MONOOXYGENASE, FAD-BINDING"/>
    <property type="match status" value="1"/>
</dbReference>
<keyword evidence="1" id="KW-0285">Flavoprotein</keyword>
<evidence type="ECO:0000256" key="3">
    <source>
        <dbReference type="ARBA" id="ARBA00023002"/>
    </source>
</evidence>
<sequence>MRIIIVGGGIGGLALAAGLRRQGFDAAVLEKDIDPAVTGGYHITLDGPAQSALRELVEPEIFERVLASASALRLREPDVFWDRRGRLLGHGPDLSDDPSVDIDRITLRLLLAEAAGDSLHLGRTVSRVGRTEEGRPEATLDDGSSTAGDLLVGADGVHSLVARHLAGAPTSRPAGIVGFSGRTSAHDLSPGEQVRLGPRSGLAIGPRGAALYVGFLDPAGNAVLDAPGLRASVTTGPTYIWGAMFPESSRTSLLRGETGAALRDALLARYRQQGWSEPSLEVIARAEENSVAAFRFNAASTRARDLAPWPAGPMTALGDAVHATPPTAGMGAGVAIRDAAGLVSHLCDVRSATTTLSVAVSRFEAEMRLRGGVMLTLAMKTVRLILATDTRLGAAVTGAALPALAAVRRIRH</sequence>
<feature type="region of interest" description="Disordered" evidence="5">
    <location>
        <begin position="125"/>
        <end position="146"/>
    </location>
</feature>
<evidence type="ECO:0000259" key="6">
    <source>
        <dbReference type="Pfam" id="PF01494"/>
    </source>
</evidence>
<protein>
    <submittedName>
        <fullName evidence="7">FAD-dependent oxidoreductase</fullName>
    </submittedName>
</protein>
<dbReference type="PANTHER" id="PTHR47178:SF6">
    <property type="entry name" value="FAD-BINDING DOMAIN-CONTAINING PROTEIN"/>
    <property type="match status" value="1"/>
</dbReference>
<dbReference type="Pfam" id="PF13450">
    <property type="entry name" value="NAD_binding_8"/>
    <property type="match status" value="1"/>
</dbReference>
<name>A0ABW5VTB2_9MICO</name>
<keyword evidence="8" id="KW-1185">Reference proteome</keyword>
<proteinExistence type="predicted"/>
<dbReference type="Gene3D" id="3.50.50.60">
    <property type="entry name" value="FAD/NAD(P)-binding domain"/>
    <property type="match status" value="1"/>
</dbReference>
<dbReference type="PRINTS" id="PR00420">
    <property type="entry name" value="RNGMNOXGNASE"/>
</dbReference>
<keyword evidence="4" id="KW-0503">Monooxygenase</keyword>
<keyword evidence="3" id="KW-0560">Oxidoreductase</keyword>
<keyword evidence="2" id="KW-0274">FAD</keyword>
<evidence type="ECO:0000256" key="1">
    <source>
        <dbReference type="ARBA" id="ARBA00022630"/>
    </source>
</evidence>
<comment type="caution">
    <text evidence="7">The sequence shown here is derived from an EMBL/GenBank/DDBJ whole genome shotgun (WGS) entry which is preliminary data.</text>
</comment>
<dbReference type="Proteomes" id="UP001597479">
    <property type="component" value="Unassembled WGS sequence"/>
</dbReference>
<dbReference type="InterPro" id="IPR036188">
    <property type="entry name" value="FAD/NAD-bd_sf"/>
</dbReference>
<organism evidence="7 8">
    <name type="scientific">Promicromonospora vindobonensis</name>
    <dbReference type="NCBI Taxonomy" id="195748"/>
    <lineage>
        <taxon>Bacteria</taxon>
        <taxon>Bacillati</taxon>
        <taxon>Actinomycetota</taxon>
        <taxon>Actinomycetes</taxon>
        <taxon>Micrococcales</taxon>
        <taxon>Promicromonosporaceae</taxon>
        <taxon>Promicromonospora</taxon>
    </lineage>
</organism>
<dbReference type="RefSeq" id="WP_377183028.1">
    <property type="nucleotide sequence ID" value="NZ_JBHUOG010000001.1"/>
</dbReference>
<reference evidence="8" key="1">
    <citation type="journal article" date="2019" name="Int. J. Syst. Evol. Microbiol.">
        <title>The Global Catalogue of Microorganisms (GCM) 10K type strain sequencing project: providing services to taxonomists for standard genome sequencing and annotation.</title>
        <authorList>
            <consortium name="The Broad Institute Genomics Platform"/>
            <consortium name="The Broad Institute Genome Sequencing Center for Infectious Disease"/>
            <person name="Wu L."/>
            <person name="Ma J."/>
        </authorList>
    </citation>
    <scope>NUCLEOTIDE SEQUENCE [LARGE SCALE GENOMIC DNA]</scope>
    <source>
        <strain evidence="8">CCM 7044</strain>
    </source>
</reference>
<evidence type="ECO:0000256" key="2">
    <source>
        <dbReference type="ARBA" id="ARBA00022827"/>
    </source>
</evidence>
<dbReference type="InterPro" id="IPR002938">
    <property type="entry name" value="FAD-bd"/>
</dbReference>
<feature type="compositionally biased region" description="Basic and acidic residues" evidence="5">
    <location>
        <begin position="129"/>
        <end position="138"/>
    </location>
</feature>
<evidence type="ECO:0000256" key="5">
    <source>
        <dbReference type="SAM" id="MobiDB-lite"/>
    </source>
</evidence>
<dbReference type="Pfam" id="PF01494">
    <property type="entry name" value="FAD_binding_3"/>
    <property type="match status" value="1"/>
</dbReference>
<accession>A0ABW5VTB2</accession>
<evidence type="ECO:0000313" key="7">
    <source>
        <dbReference type="EMBL" id="MFD2794182.1"/>
    </source>
</evidence>
<gene>
    <name evidence="7" type="ORF">ACFS27_11550</name>
</gene>
<feature type="domain" description="FAD-binding" evidence="6">
    <location>
        <begin position="290"/>
        <end position="349"/>
    </location>
</feature>